<keyword evidence="6" id="KW-0349">Heme</keyword>
<evidence type="ECO:0000256" key="9">
    <source>
        <dbReference type="ARBA" id="ARBA00022857"/>
    </source>
</evidence>
<dbReference type="AlphaFoldDB" id="A0AAE0TD15"/>
<comment type="similarity">
    <text evidence="4">Belongs to the NOS family.</text>
</comment>
<keyword evidence="15" id="KW-1185">Reference proteome</keyword>
<comment type="cofactor">
    <cofactor evidence="2">
        <name>heme b</name>
        <dbReference type="ChEBI" id="CHEBI:60344"/>
    </cofactor>
</comment>
<gene>
    <name evidence="14" type="ORF">CHS0354_010672</name>
</gene>
<evidence type="ECO:0000256" key="11">
    <source>
        <dbReference type="ARBA" id="ARBA00023002"/>
    </source>
</evidence>
<dbReference type="GO" id="GO:0046872">
    <property type="term" value="F:metal ion binding"/>
    <property type="evidence" value="ECO:0007669"/>
    <property type="project" value="UniProtKB-KW"/>
</dbReference>
<evidence type="ECO:0000256" key="7">
    <source>
        <dbReference type="ARBA" id="ARBA00022643"/>
    </source>
</evidence>
<evidence type="ECO:0000256" key="1">
    <source>
        <dbReference type="ARBA" id="ARBA00001917"/>
    </source>
</evidence>
<dbReference type="Pfam" id="PF00258">
    <property type="entry name" value="Flavodoxin_1"/>
    <property type="match status" value="1"/>
</dbReference>
<reference evidence="14" key="2">
    <citation type="journal article" date="2021" name="Genome Biol. Evol.">
        <title>Developing a high-quality reference genome for a parasitic bivalve with doubly uniparental inheritance (Bivalvia: Unionida).</title>
        <authorList>
            <person name="Smith C.H."/>
        </authorList>
    </citation>
    <scope>NUCLEOTIDE SEQUENCE</scope>
    <source>
        <strain evidence="14">CHS0354</strain>
        <tissue evidence="14">Mantle</tissue>
    </source>
</reference>
<keyword evidence="11" id="KW-0560">Oxidoreductase</keyword>
<dbReference type="InterPro" id="IPR008254">
    <property type="entry name" value="Flavodoxin/NO_synth"/>
</dbReference>
<protein>
    <recommendedName>
        <fullName evidence="5">nitric-oxide synthase (NADPH)</fullName>
        <ecNumber evidence="5">1.14.13.39</ecNumber>
    </recommendedName>
</protein>
<reference evidence="14" key="1">
    <citation type="journal article" date="2021" name="Genome Biol. Evol.">
        <title>A High-Quality Reference Genome for a Parasitic Bivalve with Doubly Uniparental Inheritance (Bivalvia: Unionida).</title>
        <authorList>
            <person name="Smith C.H."/>
        </authorList>
    </citation>
    <scope>NUCLEOTIDE SEQUENCE</scope>
    <source>
        <strain evidence="14">CHS0354</strain>
    </source>
</reference>
<evidence type="ECO:0000256" key="5">
    <source>
        <dbReference type="ARBA" id="ARBA00012989"/>
    </source>
</evidence>
<reference evidence="14" key="3">
    <citation type="submission" date="2023-05" db="EMBL/GenBank/DDBJ databases">
        <authorList>
            <person name="Smith C.H."/>
        </authorList>
    </citation>
    <scope>NUCLEOTIDE SEQUENCE</scope>
    <source>
        <strain evidence="14">CHS0354</strain>
        <tissue evidence="14">Mantle</tissue>
    </source>
</reference>
<evidence type="ECO:0000256" key="2">
    <source>
        <dbReference type="ARBA" id="ARBA00001970"/>
    </source>
</evidence>
<dbReference type="PRINTS" id="PR00369">
    <property type="entry name" value="FLAVODOXIN"/>
</dbReference>
<dbReference type="Proteomes" id="UP001195483">
    <property type="component" value="Unassembled WGS sequence"/>
</dbReference>
<comment type="cofactor">
    <cofactor evidence="3">
        <name>FAD</name>
        <dbReference type="ChEBI" id="CHEBI:57692"/>
    </cofactor>
</comment>
<keyword evidence="12" id="KW-0408">Iron</keyword>
<keyword evidence="9" id="KW-0521">NADP</keyword>
<feature type="domain" description="Flavodoxin-like" evidence="13">
    <location>
        <begin position="11"/>
        <end position="80"/>
    </location>
</feature>
<keyword evidence="7" id="KW-0285">Flavoprotein</keyword>
<dbReference type="GO" id="GO:0005516">
    <property type="term" value="F:calmodulin binding"/>
    <property type="evidence" value="ECO:0007669"/>
    <property type="project" value="UniProtKB-KW"/>
</dbReference>
<dbReference type="InterPro" id="IPR050607">
    <property type="entry name" value="NOS"/>
</dbReference>
<dbReference type="GO" id="GO:0004517">
    <property type="term" value="F:nitric-oxide synthase activity"/>
    <property type="evidence" value="ECO:0007669"/>
    <property type="project" value="UniProtKB-EC"/>
</dbReference>
<dbReference type="InterPro" id="IPR029039">
    <property type="entry name" value="Flavoprotein-like_sf"/>
</dbReference>
<dbReference type="PANTHER" id="PTHR43410:SF1">
    <property type="entry name" value="NITRIC OXIDE SYNTHASE"/>
    <property type="match status" value="1"/>
</dbReference>
<evidence type="ECO:0000256" key="3">
    <source>
        <dbReference type="ARBA" id="ARBA00001974"/>
    </source>
</evidence>
<comment type="caution">
    <text evidence="14">The sequence shown here is derived from an EMBL/GenBank/DDBJ whole genome shotgun (WGS) entry which is preliminary data.</text>
</comment>
<accession>A0AAE0TD15</accession>
<dbReference type="GO" id="GO:0010181">
    <property type="term" value="F:FMN binding"/>
    <property type="evidence" value="ECO:0007669"/>
    <property type="project" value="InterPro"/>
</dbReference>
<evidence type="ECO:0000256" key="4">
    <source>
        <dbReference type="ARBA" id="ARBA00006267"/>
    </source>
</evidence>
<evidence type="ECO:0000256" key="8">
    <source>
        <dbReference type="ARBA" id="ARBA00022723"/>
    </source>
</evidence>
<proteinExistence type="inferred from homology"/>
<evidence type="ECO:0000256" key="10">
    <source>
        <dbReference type="ARBA" id="ARBA00022860"/>
    </source>
</evidence>
<comment type="cofactor">
    <cofactor evidence="1">
        <name>FMN</name>
        <dbReference type="ChEBI" id="CHEBI:58210"/>
    </cofactor>
</comment>
<dbReference type="InterPro" id="IPR001094">
    <property type="entry name" value="Flavdoxin-like"/>
</dbReference>
<organism evidence="14 15">
    <name type="scientific">Potamilus streckersoni</name>
    <dbReference type="NCBI Taxonomy" id="2493646"/>
    <lineage>
        <taxon>Eukaryota</taxon>
        <taxon>Metazoa</taxon>
        <taxon>Spiralia</taxon>
        <taxon>Lophotrochozoa</taxon>
        <taxon>Mollusca</taxon>
        <taxon>Bivalvia</taxon>
        <taxon>Autobranchia</taxon>
        <taxon>Heteroconchia</taxon>
        <taxon>Palaeoheterodonta</taxon>
        <taxon>Unionida</taxon>
        <taxon>Unionoidea</taxon>
        <taxon>Unionidae</taxon>
        <taxon>Ambleminae</taxon>
        <taxon>Lampsilini</taxon>
        <taxon>Potamilus</taxon>
    </lineage>
</organism>
<dbReference type="EMBL" id="JAEAOA010000671">
    <property type="protein sequence ID" value="KAK3607683.1"/>
    <property type="molecule type" value="Genomic_DNA"/>
</dbReference>
<evidence type="ECO:0000313" key="15">
    <source>
        <dbReference type="Proteomes" id="UP001195483"/>
    </source>
</evidence>
<dbReference type="SUPFAM" id="SSF52218">
    <property type="entry name" value="Flavoproteins"/>
    <property type="match status" value="1"/>
</dbReference>
<keyword evidence="10" id="KW-0112">Calmodulin-binding</keyword>
<sequence length="80" mass="8837">MGNALARRVKCTILYATETGKSEGFARTLCQIFKHAFNAKVLPMDEYDYVDIEHESLLLIVTSTFGNGDPPENGQVSIEA</sequence>
<evidence type="ECO:0000256" key="6">
    <source>
        <dbReference type="ARBA" id="ARBA00022617"/>
    </source>
</evidence>
<evidence type="ECO:0000256" key="12">
    <source>
        <dbReference type="ARBA" id="ARBA00023004"/>
    </source>
</evidence>
<keyword evidence="8" id="KW-0479">Metal-binding</keyword>
<dbReference type="EC" id="1.14.13.39" evidence="5"/>
<dbReference type="PANTHER" id="PTHR43410">
    <property type="entry name" value="NITRIC OXIDE SYNTHASE OXYGENASE"/>
    <property type="match status" value="1"/>
</dbReference>
<evidence type="ECO:0000313" key="14">
    <source>
        <dbReference type="EMBL" id="KAK3607683.1"/>
    </source>
</evidence>
<evidence type="ECO:0000259" key="13">
    <source>
        <dbReference type="PROSITE" id="PS50902"/>
    </source>
</evidence>
<dbReference type="Gene3D" id="3.40.50.360">
    <property type="match status" value="1"/>
</dbReference>
<dbReference type="PROSITE" id="PS50902">
    <property type="entry name" value="FLAVODOXIN_LIKE"/>
    <property type="match status" value="1"/>
</dbReference>
<name>A0AAE0TD15_9BIVA</name>
<keyword evidence="7" id="KW-0288">FMN</keyword>